<keyword evidence="3" id="KW-0663">Pyridoxal phosphate</keyword>
<dbReference type="EMBL" id="LGRX02011809">
    <property type="protein sequence ID" value="KAK3268475.1"/>
    <property type="molecule type" value="Genomic_DNA"/>
</dbReference>
<dbReference type="PIRSF" id="PIRSF017617">
    <property type="entry name" value="Thr_aldolase"/>
    <property type="match status" value="1"/>
</dbReference>
<dbReference type="Gene3D" id="3.40.640.10">
    <property type="entry name" value="Type I PLP-dependent aspartate aminotransferase-like (Major domain)"/>
    <property type="match status" value="1"/>
</dbReference>
<evidence type="ECO:0000259" key="7">
    <source>
        <dbReference type="Pfam" id="PF01212"/>
    </source>
</evidence>
<evidence type="ECO:0000313" key="9">
    <source>
        <dbReference type="Proteomes" id="UP001190700"/>
    </source>
</evidence>
<feature type="domain" description="Aromatic amino acid beta-eliminating lyase/threonine aldolase" evidence="7">
    <location>
        <begin position="32"/>
        <end position="315"/>
    </location>
</feature>
<comment type="caution">
    <text evidence="8">The sequence shown here is derived from an EMBL/GenBank/DDBJ whole genome shotgun (WGS) entry which is preliminary data.</text>
</comment>
<feature type="region of interest" description="Disordered" evidence="6">
    <location>
        <begin position="375"/>
        <end position="400"/>
    </location>
</feature>
<keyword evidence="4" id="KW-0456">Lyase</keyword>
<sequence length="400" mass="42538">MFRKSCGISSHIPRWLPSIWRPFSSTLRDVIDLRSDTVTKPSESMRAAIARSEVGDDVKDEDTTVKRLENHVAGLLGKEAALFVPTGTMGNLLCLAAHCQRGDEVICGDASHIYNWEAGGASVLMGIVLRSIPNQADGTLDLNQIKGVAWPDDFHCARTKVVALENSHNQMGGRSLTADYVDAVGAICGAQGLQLHIDGARLLNAAVQQAVSPSKLVQSAASVSLCLSKGLGAPVGSVVAGTEEHIHRVRRLRKMVGGGMRQAGVLAEAGLIALEENTPQLAQDHLNAAKLASGLASISGVHIDPSVVETNILHFTLAEGKCSAEELIRRLELRGVLISEGYSGRELRAVTHLGVTSGDIDKVLDYVHEILLEQPRATGGEDNPSDPQQSTGTAVVRVQV</sequence>
<reference evidence="8 9" key="1">
    <citation type="journal article" date="2015" name="Genome Biol. Evol.">
        <title>Comparative Genomics of a Bacterivorous Green Alga Reveals Evolutionary Causalities and Consequences of Phago-Mixotrophic Mode of Nutrition.</title>
        <authorList>
            <person name="Burns J.A."/>
            <person name="Paasch A."/>
            <person name="Narechania A."/>
            <person name="Kim E."/>
        </authorList>
    </citation>
    <scope>NUCLEOTIDE SEQUENCE [LARGE SCALE GENOMIC DNA]</scope>
    <source>
        <strain evidence="8 9">PLY_AMNH</strain>
    </source>
</reference>
<dbReference type="SUPFAM" id="SSF53383">
    <property type="entry name" value="PLP-dependent transferases"/>
    <property type="match status" value="1"/>
</dbReference>
<accession>A0AAE0L1P9</accession>
<comment type="cofactor">
    <cofactor evidence="1">
        <name>pyridoxal 5'-phosphate</name>
        <dbReference type="ChEBI" id="CHEBI:597326"/>
    </cofactor>
</comment>
<dbReference type="Pfam" id="PF01212">
    <property type="entry name" value="Beta_elim_lyase"/>
    <property type="match status" value="1"/>
</dbReference>
<dbReference type="GO" id="GO:0006545">
    <property type="term" value="P:glycine biosynthetic process"/>
    <property type="evidence" value="ECO:0007669"/>
    <property type="project" value="TreeGrafter"/>
</dbReference>
<evidence type="ECO:0000256" key="3">
    <source>
        <dbReference type="ARBA" id="ARBA00022898"/>
    </source>
</evidence>
<evidence type="ECO:0000256" key="2">
    <source>
        <dbReference type="ARBA" id="ARBA00006966"/>
    </source>
</evidence>
<dbReference type="InterPro" id="IPR015424">
    <property type="entry name" value="PyrdxlP-dep_Trfase"/>
</dbReference>
<organism evidence="8 9">
    <name type="scientific">Cymbomonas tetramitiformis</name>
    <dbReference type="NCBI Taxonomy" id="36881"/>
    <lineage>
        <taxon>Eukaryota</taxon>
        <taxon>Viridiplantae</taxon>
        <taxon>Chlorophyta</taxon>
        <taxon>Pyramimonadophyceae</taxon>
        <taxon>Pyramimonadales</taxon>
        <taxon>Pyramimonadaceae</taxon>
        <taxon>Cymbomonas</taxon>
    </lineage>
</organism>
<gene>
    <name evidence="8" type="ORF">CYMTET_23026</name>
</gene>
<evidence type="ECO:0000256" key="1">
    <source>
        <dbReference type="ARBA" id="ARBA00001933"/>
    </source>
</evidence>
<feature type="modified residue" description="N6-(pyridoxal phosphate)lysine" evidence="5">
    <location>
        <position position="229"/>
    </location>
</feature>
<dbReference type="InterPro" id="IPR015422">
    <property type="entry name" value="PyrdxlP-dep_Trfase_small"/>
</dbReference>
<dbReference type="Gene3D" id="3.90.1150.10">
    <property type="entry name" value="Aspartate Aminotransferase, domain 1"/>
    <property type="match status" value="1"/>
</dbReference>
<comment type="similarity">
    <text evidence="2">Belongs to the threonine aldolase family.</text>
</comment>
<dbReference type="NCBIfam" id="NF007825">
    <property type="entry name" value="PRK10534.1"/>
    <property type="match status" value="1"/>
</dbReference>
<dbReference type="InterPro" id="IPR001597">
    <property type="entry name" value="ArAA_b-elim_lyase/Thr_aldolase"/>
</dbReference>
<proteinExistence type="inferred from homology"/>
<dbReference type="FunFam" id="3.40.640.10:FF:000030">
    <property type="entry name" value="Low-specificity L-threonine aldolase"/>
    <property type="match status" value="1"/>
</dbReference>
<dbReference type="NCBIfam" id="NF041359">
    <property type="entry name" value="GntG_guanitoxin"/>
    <property type="match status" value="1"/>
</dbReference>
<dbReference type="AlphaFoldDB" id="A0AAE0L1P9"/>
<dbReference type="PANTHER" id="PTHR48097">
    <property type="entry name" value="L-THREONINE ALDOLASE-RELATED"/>
    <property type="match status" value="1"/>
</dbReference>
<keyword evidence="9" id="KW-1185">Reference proteome</keyword>
<evidence type="ECO:0000256" key="6">
    <source>
        <dbReference type="SAM" id="MobiDB-lite"/>
    </source>
</evidence>
<evidence type="ECO:0000313" key="8">
    <source>
        <dbReference type="EMBL" id="KAK3268475.1"/>
    </source>
</evidence>
<dbReference type="InterPro" id="IPR023603">
    <property type="entry name" value="Low_specificity_L-TA-like"/>
</dbReference>
<dbReference type="GO" id="GO:0006567">
    <property type="term" value="P:L-threonine catabolic process"/>
    <property type="evidence" value="ECO:0007669"/>
    <property type="project" value="TreeGrafter"/>
</dbReference>
<dbReference type="FunFam" id="3.90.1150.10:FF:000041">
    <property type="entry name" value="Low-specificity L-threonine aldolase"/>
    <property type="match status" value="1"/>
</dbReference>
<evidence type="ECO:0000256" key="5">
    <source>
        <dbReference type="PIRSR" id="PIRSR017617-1"/>
    </source>
</evidence>
<dbReference type="PANTHER" id="PTHR48097:SF9">
    <property type="entry name" value="L-THREONINE ALDOLASE"/>
    <property type="match status" value="1"/>
</dbReference>
<dbReference type="Proteomes" id="UP001190700">
    <property type="component" value="Unassembled WGS sequence"/>
</dbReference>
<dbReference type="GO" id="GO:0008732">
    <property type="term" value="F:L-allo-threonine aldolase activity"/>
    <property type="evidence" value="ECO:0007669"/>
    <property type="project" value="TreeGrafter"/>
</dbReference>
<dbReference type="InterPro" id="IPR015421">
    <property type="entry name" value="PyrdxlP-dep_Trfase_major"/>
</dbReference>
<dbReference type="GO" id="GO:0005829">
    <property type="term" value="C:cytosol"/>
    <property type="evidence" value="ECO:0007669"/>
    <property type="project" value="TreeGrafter"/>
</dbReference>
<evidence type="ECO:0000256" key="4">
    <source>
        <dbReference type="ARBA" id="ARBA00023239"/>
    </source>
</evidence>
<name>A0AAE0L1P9_9CHLO</name>
<protein>
    <recommendedName>
        <fullName evidence="7">Aromatic amino acid beta-eliminating lyase/threonine aldolase domain-containing protein</fullName>
    </recommendedName>
</protein>